<evidence type="ECO:0000256" key="3">
    <source>
        <dbReference type="ARBA" id="ARBA00022553"/>
    </source>
</evidence>
<feature type="domain" description="PAC" evidence="9">
    <location>
        <begin position="648"/>
        <end position="700"/>
    </location>
</feature>
<feature type="domain" description="PAC" evidence="9">
    <location>
        <begin position="1022"/>
        <end position="1074"/>
    </location>
</feature>
<sequence length="1311" mass="148825">MQASSDYFSIKNLESIIDDSPLTIAPETPVLDAIAMMAKYAKGILITSDSQLLGYLTQQDIVDLVASARNLNNTTTTEVMRTPVMQIQLQAENFLVKVTSLLHESQFKLFAVVDEQGKLQGTITPESLCLAIAPLAQTITDCQVKENQLRQSQQMLQLIMDTVPHYIFWKDINSRFLSCNRKFAQMVGYENSADIVGKTDDDLIANPEIAEFYRAYDDAVMQNNQPECNRITHQIQADGSQMWLETNKVPLLNTQGQVIGMLGTMEDITERVRSQTALEKSDQKYQQITQLSPVGIFRCDSQGNYLYVNNRWHEITGLTPSSAMGLGWLEAVYPEDREGIIQEFLASVLENRPFRSEYRLLCVDGTATWVLGQAVAELMTEEKVITYLGTFTDITDYKQVELALAEKVKLADLRTKIDAILTQSENLIAMMRGCTDILVEHLEVSFARLWTLNPETQILELQVSSGIYIHINGCHSHIAVGRLKIGLIAAQGQPHCTNSLENDPYINNKEWAKREGMKSFAGYPLIVEGEIIGVIAMFSQKTMTAEAFTALGIVANEIAIGIKRKQTESALRESEERFRNLVETSSDCIWEIDVNGTYTYVSPNIKEILGYQQQELLGKTAFDLMPPAEAERFNKILKAIFTDRKPFKYLEKINLHKDGHLVVLETSGVPRLNSEGEFWGYRGIARDITERKSVEKSLLRLQKAIESTSDAISITDITGQAIYVNPAFIEIFDYTESQLNNCGGMEANFRNKQLFKIIFNTVQKGQSWRGEVAMKTRNGEDVQIDLRTDAITDSRGNIVSFVSIYTDITQRKIIEEGLRLRDRAMAATRNGVVIADVTTPGNPIIYVNSGFENITGYTAAEALGQDFPLFQDIEINQQALLRLKTAMETGKDCTVILHNYSQHSNLLWHELNISPVYDVYGSLTHYIGIQTDITEHKQTEIELLISQQRLQYLLTASPAVIYTRKTKDDFGAIFISNNIESMVGYEAQEFLTYSEFWHSHIHPDDAPSVMRELSQVLEKNEYSLEYRFLHQDGRYRWVYDQGKVVWDEFGNPLELVGYWADITNRKQLEQELIIALEKEKELNELKSRFISMTSHEFRTPLSTILSSAELLEHYRYKWSEDKQLTHLHRIETAVHRMTEMLDDILVSGKAEAGKLEYRPISLDLVQYCHQLVEEVKLNVKNQHFISFSSEDKSICCYMDDKLLGHIFTNLLSNAIKYSADNTLVKFTLVCHDKQAIFEIEDQGIGIPEEDLPHLFESFYRARNVGNILGTGLGLAIVKKCVDIYQGEIYVTSNLGLGTKFTVKIPLKKNEL</sequence>
<dbReference type="EMBL" id="CP150886">
    <property type="protein sequence ID" value="WZB86658.1"/>
    <property type="molecule type" value="Genomic_DNA"/>
</dbReference>
<protein>
    <recommendedName>
        <fullName evidence="2">histidine kinase</fullName>
        <ecNumber evidence="2">2.7.13.3</ecNumber>
    </recommendedName>
</protein>
<dbReference type="SUPFAM" id="SSF54631">
    <property type="entry name" value="CBS-domain pair"/>
    <property type="match status" value="1"/>
</dbReference>
<feature type="domain" description="PAC" evidence="9">
    <location>
        <begin position="768"/>
        <end position="820"/>
    </location>
</feature>
<dbReference type="InterPro" id="IPR003594">
    <property type="entry name" value="HATPase_dom"/>
</dbReference>
<gene>
    <name evidence="10" type="ORF">WJM97_14795</name>
</gene>
<dbReference type="InterPro" id="IPR013656">
    <property type="entry name" value="PAS_4"/>
</dbReference>
<keyword evidence="5" id="KW-0418">Kinase</keyword>
<dbReference type="EC" id="2.7.13.3" evidence="2"/>
<dbReference type="PROSITE" id="PS50109">
    <property type="entry name" value="HIS_KIN"/>
    <property type="match status" value="1"/>
</dbReference>
<keyword evidence="4" id="KW-0808">Transferase</keyword>
<organism evidence="10 11">
    <name type="scientific">Okeanomitos corallinicola TIOX110</name>
    <dbReference type="NCBI Taxonomy" id="3133117"/>
    <lineage>
        <taxon>Bacteria</taxon>
        <taxon>Bacillati</taxon>
        <taxon>Cyanobacteriota</taxon>
        <taxon>Cyanophyceae</taxon>
        <taxon>Nostocales</taxon>
        <taxon>Aphanizomenonaceae</taxon>
        <taxon>Okeanomitos</taxon>
    </lineage>
</organism>
<evidence type="ECO:0000256" key="5">
    <source>
        <dbReference type="ARBA" id="ARBA00022777"/>
    </source>
</evidence>
<dbReference type="Pfam" id="PF13426">
    <property type="entry name" value="PAS_9"/>
    <property type="match status" value="2"/>
</dbReference>
<dbReference type="PROSITE" id="PS50113">
    <property type="entry name" value="PAC"/>
    <property type="match status" value="6"/>
</dbReference>
<dbReference type="PANTHER" id="PTHR43304">
    <property type="entry name" value="PHYTOCHROME-LIKE PROTEIN CPH1"/>
    <property type="match status" value="1"/>
</dbReference>
<dbReference type="NCBIfam" id="TIGR00229">
    <property type="entry name" value="sensory_box"/>
    <property type="match status" value="6"/>
</dbReference>
<evidence type="ECO:0000256" key="6">
    <source>
        <dbReference type="ARBA" id="ARBA00023012"/>
    </source>
</evidence>
<dbReference type="CDD" id="cd00082">
    <property type="entry name" value="HisKA"/>
    <property type="match status" value="1"/>
</dbReference>
<proteinExistence type="predicted"/>
<feature type="domain" description="PAS" evidence="8">
    <location>
        <begin position="946"/>
        <end position="1020"/>
    </location>
</feature>
<dbReference type="Pfam" id="PF08448">
    <property type="entry name" value="PAS_4"/>
    <property type="match status" value="1"/>
</dbReference>
<dbReference type="SMART" id="SM00388">
    <property type="entry name" value="HisKA"/>
    <property type="match status" value="1"/>
</dbReference>
<dbReference type="PRINTS" id="PR00344">
    <property type="entry name" value="BCTRLSENSOR"/>
</dbReference>
<dbReference type="Gene3D" id="3.30.450.20">
    <property type="entry name" value="PAS domain"/>
    <property type="match status" value="6"/>
</dbReference>
<feature type="domain" description="PAS" evidence="8">
    <location>
        <begin position="152"/>
        <end position="190"/>
    </location>
</feature>
<feature type="domain" description="PAS" evidence="8">
    <location>
        <begin position="697"/>
        <end position="739"/>
    </location>
</feature>
<keyword evidence="6" id="KW-0902">Two-component regulatory system</keyword>
<dbReference type="SMART" id="SM00065">
    <property type="entry name" value="GAF"/>
    <property type="match status" value="1"/>
</dbReference>
<dbReference type="Pfam" id="PF00512">
    <property type="entry name" value="HisKA"/>
    <property type="match status" value="1"/>
</dbReference>
<dbReference type="Gene3D" id="3.30.565.10">
    <property type="entry name" value="Histidine kinase-like ATPase, C-terminal domain"/>
    <property type="match status" value="1"/>
</dbReference>
<keyword evidence="3" id="KW-0597">Phosphoprotein</keyword>
<evidence type="ECO:0000259" key="9">
    <source>
        <dbReference type="PROSITE" id="PS50113"/>
    </source>
</evidence>
<accession>A0ABZ2UMQ4</accession>
<feature type="domain" description="PAS" evidence="8">
    <location>
        <begin position="281"/>
        <end position="352"/>
    </location>
</feature>
<dbReference type="InterPro" id="IPR005467">
    <property type="entry name" value="His_kinase_dom"/>
</dbReference>
<dbReference type="Proteomes" id="UP001483337">
    <property type="component" value="Chromosome"/>
</dbReference>
<feature type="domain" description="Histidine kinase" evidence="7">
    <location>
        <begin position="1092"/>
        <end position="1308"/>
    </location>
</feature>
<evidence type="ECO:0000256" key="1">
    <source>
        <dbReference type="ARBA" id="ARBA00000085"/>
    </source>
</evidence>
<feature type="domain" description="PAC" evidence="9">
    <location>
        <begin position="354"/>
        <end position="406"/>
    </location>
</feature>
<evidence type="ECO:0000256" key="4">
    <source>
        <dbReference type="ARBA" id="ARBA00022679"/>
    </source>
</evidence>
<dbReference type="RefSeq" id="WP_353929572.1">
    <property type="nucleotide sequence ID" value="NZ_CP150886.1"/>
</dbReference>
<dbReference type="SUPFAM" id="SSF55874">
    <property type="entry name" value="ATPase domain of HSP90 chaperone/DNA topoisomerase II/histidine kinase"/>
    <property type="match status" value="1"/>
</dbReference>
<dbReference type="InterPro" id="IPR000700">
    <property type="entry name" value="PAS-assoc_C"/>
</dbReference>
<dbReference type="InterPro" id="IPR036097">
    <property type="entry name" value="HisK_dim/P_sf"/>
</dbReference>
<dbReference type="Pfam" id="PF00989">
    <property type="entry name" value="PAS"/>
    <property type="match status" value="1"/>
</dbReference>
<feature type="domain" description="PAC" evidence="9">
    <location>
        <begin position="891"/>
        <end position="945"/>
    </location>
</feature>
<reference evidence="10 11" key="1">
    <citation type="submission" date="2024-04" db="EMBL/GenBank/DDBJ databases">
        <title>Okeanomitos corallinicola gen. &amp; sp. nov. (Nostocales, Cyanobacteria), a new toxic marine heterocyst-forming cyanobacterium from a coral reef.</title>
        <authorList>
            <person name="Li H."/>
            <person name="Li R."/>
            <person name="Kang J."/>
            <person name="Hii K.S."/>
            <person name="Mohamed H.F."/>
            <person name="Xu X."/>
            <person name="Luo Z."/>
        </authorList>
    </citation>
    <scope>NUCLEOTIDE SEQUENCE [LARGE SCALE GENOMIC DNA]</scope>
    <source>
        <strain evidence="10 11">TIOX110</strain>
    </source>
</reference>
<dbReference type="InterPro" id="IPR029016">
    <property type="entry name" value="GAF-like_dom_sf"/>
</dbReference>
<dbReference type="PROSITE" id="PS50112">
    <property type="entry name" value="PAS"/>
    <property type="match status" value="6"/>
</dbReference>
<dbReference type="SMART" id="SM00086">
    <property type="entry name" value="PAC"/>
    <property type="match status" value="6"/>
</dbReference>
<dbReference type="InterPro" id="IPR000644">
    <property type="entry name" value="CBS_dom"/>
</dbReference>
<dbReference type="Pfam" id="PF08447">
    <property type="entry name" value="PAS_3"/>
    <property type="match status" value="2"/>
</dbReference>
<dbReference type="SUPFAM" id="SSF47384">
    <property type="entry name" value="Homodimeric domain of signal transducing histidine kinase"/>
    <property type="match status" value="1"/>
</dbReference>
<comment type="catalytic activity">
    <reaction evidence="1">
        <text>ATP + protein L-histidine = ADP + protein N-phospho-L-histidine.</text>
        <dbReference type="EC" id="2.7.13.3"/>
    </reaction>
</comment>
<dbReference type="InterPro" id="IPR036890">
    <property type="entry name" value="HATPase_C_sf"/>
</dbReference>
<dbReference type="CDD" id="cd00130">
    <property type="entry name" value="PAS"/>
    <property type="match status" value="6"/>
</dbReference>
<dbReference type="InterPro" id="IPR013767">
    <property type="entry name" value="PAS_fold"/>
</dbReference>
<dbReference type="InterPro" id="IPR013655">
    <property type="entry name" value="PAS_fold_3"/>
</dbReference>
<dbReference type="InterPro" id="IPR035965">
    <property type="entry name" value="PAS-like_dom_sf"/>
</dbReference>
<dbReference type="InterPro" id="IPR003018">
    <property type="entry name" value="GAF"/>
</dbReference>
<feature type="domain" description="PAS" evidence="8">
    <location>
        <begin position="574"/>
        <end position="644"/>
    </location>
</feature>
<evidence type="ECO:0000313" key="11">
    <source>
        <dbReference type="Proteomes" id="UP001483337"/>
    </source>
</evidence>
<dbReference type="SUPFAM" id="SSF55785">
    <property type="entry name" value="PYP-like sensor domain (PAS domain)"/>
    <property type="match status" value="6"/>
</dbReference>
<dbReference type="InterPro" id="IPR000014">
    <property type="entry name" value="PAS"/>
</dbReference>
<dbReference type="Gene3D" id="3.10.580.10">
    <property type="entry name" value="CBS-domain"/>
    <property type="match status" value="1"/>
</dbReference>
<dbReference type="InterPro" id="IPR003661">
    <property type="entry name" value="HisK_dim/P_dom"/>
</dbReference>
<dbReference type="Pfam" id="PF00571">
    <property type="entry name" value="CBS"/>
    <property type="match status" value="1"/>
</dbReference>
<dbReference type="CDD" id="cd00075">
    <property type="entry name" value="HATPase"/>
    <property type="match status" value="1"/>
</dbReference>
<dbReference type="InterPro" id="IPR052162">
    <property type="entry name" value="Sensor_kinase/Photoreceptor"/>
</dbReference>
<dbReference type="SUPFAM" id="SSF55781">
    <property type="entry name" value="GAF domain-like"/>
    <property type="match status" value="1"/>
</dbReference>
<dbReference type="Pfam" id="PF13185">
    <property type="entry name" value="GAF_2"/>
    <property type="match status" value="1"/>
</dbReference>
<feature type="domain" description="PAC" evidence="9">
    <location>
        <begin position="225"/>
        <end position="280"/>
    </location>
</feature>
<dbReference type="InterPro" id="IPR001610">
    <property type="entry name" value="PAC"/>
</dbReference>
<dbReference type="Gene3D" id="1.10.287.130">
    <property type="match status" value="1"/>
</dbReference>
<evidence type="ECO:0000313" key="10">
    <source>
        <dbReference type="EMBL" id="WZB86658.1"/>
    </source>
</evidence>
<dbReference type="InterPro" id="IPR046342">
    <property type="entry name" value="CBS_dom_sf"/>
</dbReference>
<dbReference type="Pfam" id="PF02518">
    <property type="entry name" value="HATPase_c"/>
    <property type="match status" value="1"/>
</dbReference>
<evidence type="ECO:0000259" key="7">
    <source>
        <dbReference type="PROSITE" id="PS50109"/>
    </source>
</evidence>
<evidence type="ECO:0000259" key="8">
    <source>
        <dbReference type="PROSITE" id="PS50112"/>
    </source>
</evidence>
<evidence type="ECO:0000256" key="2">
    <source>
        <dbReference type="ARBA" id="ARBA00012438"/>
    </source>
</evidence>
<dbReference type="SMART" id="SM00387">
    <property type="entry name" value="HATPase_c"/>
    <property type="match status" value="1"/>
</dbReference>
<dbReference type="InterPro" id="IPR004358">
    <property type="entry name" value="Sig_transdc_His_kin-like_C"/>
</dbReference>
<dbReference type="PANTHER" id="PTHR43304:SF1">
    <property type="entry name" value="PAC DOMAIN-CONTAINING PROTEIN"/>
    <property type="match status" value="1"/>
</dbReference>
<keyword evidence="11" id="KW-1185">Reference proteome</keyword>
<dbReference type="Gene3D" id="3.30.450.40">
    <property type="match status" value="1"/>
</dbReference>
<dbReference type="SMART" id="SM00091">
    <property type="entry name" value="PAS"/>
    <property type="match status" value="6"/>
</dbReference>
<name>A0ABZ2UMQ4_9CYAN</name>
<feature type="domain" description="PAS" evidence="8">
    <location>
        <begin position="823"/>
        <end position="865"/>
    </location>
</feature>